<reference evidence="8" key="1">
    <citation type="journal article" date="2014" name="Int. J. Syst. Evol. Microbiol.">
        <title>Complete genome sequence of Corynebacterium casei LMG S-19264T (=DSM 44701T), isolated from a smear-ripened cheese.</title>
        <authorList>
            <consortium name="US DOE Joint Genome Institute (JGI-PGF)"/>
            <person name="Walter F."/>
            <person name="Albersmeier A."/>
            <person name="Kalinowski J."/>
            <person name="Ruckert C."/>
        </authorList>
    </citation>
    <scope>NUCLEOTIDE SEQUENCE</scope>
    <source>
        <strain evidence="8">CCM 8433</strain>
    </source>
</reference>
<dbReference type="InterPro" id="IPR013011">
    <property type="entry name" value="PTS_EIIB_2"/>
</dbReference>
<gene>
    <name evidence="8" type="ORF">GCM10011482_16610</name>
</gene>
<feature type="domain" description="PRD" evidence="7">
    <location>
        <begin position="297"/>
        <end position="403"/>
    </location>
</feature>
<evidence type="ECO:0000259" key="7">
    <source>
        <dbReference type="PROSITE" id="PS51372"/>
    </source>
</evidence>
<dbReference type="AlphaFoldDB" id="A0A917N6N6"/>
<dbReference type="InterPro" id="IPR036634">
    <property type="entry name" value="PRD_sf"/>
</dbReference>
<accession>A0A917N6N6</accession>
<dbReference type="Gene3D" id="1.10.10.10">
    <property type="entry name" value="Winged helix-like DNA-binding domain superfamily/Winged helix DNA-binding domain"/>
    <property type="match status" value="1"/>
</dbReference>
<dbReference type="Pfam" id="PF08279">
    <property type="entry name" value="HTH_11"/>
    <property type="match status" value="1"/>
</dbReference>
<dbReference type="GO" id="GO:0006355">
    <property type="term" value="P:regulation of DNA-templated transcription"/>
    <property type="evidence" value="ECO:0007669"/>
    <property type="project" value="InterPro"/>
</dbReference>
<dbReference type="Pfam" id="PF00874">
    <property type="entry name" value="PRD"/>
    <property type="match status" value="1"/>
</dbReference>
<dbReference type="InterPro" id="IPR016152">
    <property type="entry name" value="PTrfase/Anion_transptr"/>
</dbReference>
<evidence type="ECO:0000256" key="3">
    <source>
        <dbReference type="ARBA" id="ARBA00023159"/>
    </source>
</evidence>
<dbReference type="PANTHER" id="PTHR30185">
    <property type="entry name" value="CRYPTIC BETA-GLUCOSIDE BGL OPERON ANTITERMINATOR"/>
    <property type="match status" value="1"/>
</dbReference>
<dbReference type="Pfam" id="PF05043">
    <property type="entry name" value="Mga"/>
    <property type="match status" value="1"/>
</dbReference>
<keyword evidence="9" id="KW-1185">Reference proteome</keyword>
<dbReference type="PROSITE" id="PS51372">
    <property type="entry name" value="PRD_2"/>
    <property type="match status" value="1"/>
</dbReference>
<evidence type="ECO:0000256" key="1">
    <source>
        <dbReference type="ARBA" id="ARBA00022737"/>
    </source>
</evidence>
<dbReference type="InterPro" id="IPR013196">
    <property type="entry name" value="HTH_11"/>
</dbReference>
<dbReference type="PROSITE" id="PS51094">
    <property type="entry name" value="PTS_EIIA_TYPE_2"/>
    <property type="match status" value="1"/>
</dbReference>
<feature type="domain" description="PTS EIIB type-2" evidence="6">
    <location>
        <begin position="406"/>
        <end position="496"/>
    </location>
</feature>
<dbReference type="EMBL" id="BMDT01000007">
    <property type="protein sequence ID" value="GGI66007.1"/>
    <property type="molecule type" value="Genomic_DNA"/>
</dbReference>
<comment type="caution">
    <text evidence="8">The sequence shown here is derived from an EMBL/GenBank/DDBJ whole genome shotgun (WGS) entry which is preliminary data.</text>
</comment>
<dbReference type="InterPro" id="IPR011608">
    <property type="entry name" value="PRD"/>
</dbReference>
<proteinExistence type="predicted"/>
<dbReference type="GO" id="GO:0009401">
    <property type="term" value="P:phosphoenolpyruvate-dependent sugar phosphotransferase system"/>
    <property type="evidence" value="ECO:0007669"/>
    <property type="project" value="InterPro"/>
</dbReference>
<dbReference type="Proteomes" id="UP000622610">
    <property type="component" value="Unassembled WGS sequence"/>
</dbReference>
<keyword evidence="4" id="KW-0804">Transcription</keyword>
<keyword evidence="2" id="KW-0805">Transcription regulation</keyword>
<dbReference type="InterPro" id="IPR050661">
    <property type="entry name" value="BglG_antiterminators"/>
</dbReference>
<sequence length="677" mass="77963">MFLSPREKELLTELVNQPNGVSINQMISLLKVSKRTVYRELETLTETLEKATIQLNKAGRGKYQLLADEEGLRKIHQALKSENWLEIPAEQRQRLLLFELLMTEKPIAIAIFLDTYLISHTTFYSDIKQLELRLAKLPLKIVRNGGYEIEGSEKYRRLLMASILEQEINEYQLFHYEKAQAKQNTFFSFLNESHLLFVRELILTEIKATLPQLSDRKLAHLCFVLVLTIHRVKQEHLIIEEAYLEALNKEMLNISKRIFAKLAMETKQLYPVNEIVFFASLLSDFGSSFEEDFFEENFDTELAYQVKQLIENVSRETEVDFFEDSHLYKMLLTHLSGISSRVILEEETLTNPILERIMEQYEEVAQGIRQSLPLVFPDLKISEEEIAYMVLHFANSLERSPKTMAVDVAGFSPSGLASTSMLEMKLRRYFPFVDQIHFFSLADLGTVDLENDYDIVVSTSLLAGYSGKYQLVSPLLLEDEVKQLKEEFKKISRTQNRARKKRSVSEAVRPSYEDVRDFMEHVNELLRLFSIHSINNDQTIESLVQKLVQILPSEVVNDAQKTQEKLLKRLKQSPVGIPGTAMALFHASTSGVNRPIFSIIDLEVPITIVGMDRQDMRLYRVLLMLAPKELTAIESQLLGKISGSIIMNDLYTEIFHTGNQAIVYQLLSSLLVEKMTP</sequence>
<evidence type="ECO:0000256" key="2">
    <source>
        <dbReference type="ARBA" id="ARBA00023015"/>
    </source>
</evidence>
<dbReference type="InterPro" id="IPR002178">
    <property type="entry name" value="PTS_EIIA_type-2_dom"/>
</dbReference>
<keyword evidence="3" id="KW-0010">Activator</keyword>
<evidence type="ECO:0000313" key="9">
    <source>
        <dbReference type="Proteomes" id="UP000622610"/>
    </source>
</evidence>
<dbReference type="SUPFAM" id="SSF63520">
    <property type="entry name" value="PTS-regulatory domain, PRD"/>
    <property type="match status" value="1"/>
</dbReference>
<evidence type="ECO:0000259" key="6">
    <source>
        <dbReference type="PROSITE" id="PS51099"/>
    </source>
</evidence>
<reference evidence="8" key="2">
    <citation type="submission" date="2020-09" db="EMBL/GenBank/DDBJ databases">
        <authorList>
            <person name="Sun Q."/>
            <person name="Sedlacek I."/>
        </authorList>
    </citation>
    <scope>NUCLEOTIDE SEQUENCE</scope>
    <source>
        <strain evidence="8">CCM 8433</strain>
    </source>
</reference>
<evidence type="ECO:0000313" key="8">
    <source>
        <dbReference type="EMBL" id="GGI66007.1"/>
    </source>
</evidence>
<evidence type="ECO:0000259" key="5">
    <source>
        <dbReference type="PROSITE" id="PS51094"/>
    </source>
</evidence>
<dbReference type="Gene3D" id="3.40.930.10">
    <property type="entry name" value="Mannitol-specific EII, Chain A"/>
    <property type="match status" value="1"/>
</dbReference>
<evidence type="ECO:0000256" key="4">
    <source>
        <dbReference type="ARBA" id="ARBA00023163"/>
    </source>
</evidence>
<dbReference type="GO" id="GO:0008982">
    <property type="term" value="F:protein-N(PI)-phosphohistidine-sugar phosphotransferase activity"/>
    <property type="evidence" value="ECO:0007669"/>
    <property type="project" value="InterPro"/>
</dbReference>
<dbReference type="PROSITE" id="PS51099">
    <property type="entry name" value="PTS_EIIB_TYPE_2"/>
    <property type="match status" value="1"/>
</dbReference>
<dbReference type="InterPro" id="IPR007737">
    <property type="entry name" value="Mga_HTH"/>
</dbReference>
<dbReference type="Gene3D" id="1.10.1790.10">
    <property type="entry name" value="PRD domain"/>
    <property type="match status" value="1"/>
</dbReference>
<dbReference type="PANTHER" id="PTHR30185:SF18">
    <property type="entry name" value="TRANSCRIPTIONAL REGULATOR MTLR"/>
    <property type="match status" value="1"/>
</dbReference>
<keyword evidence="1" id="KW-0677">Repeat</keyword>
<dbReference type="InterPro" id="IPR036388">
    <property type="entry name" value="WH-like_DNA-bd_sf"/>
</dbReference>
<organism evidence="8 9">
    <name type="scientific">Enterococcus alcedinis</name>
    <dbReference type="NCBI Taxonomy" id="1274384"/>
    <lineage>
        <taxon>Bacteria</taxon>
        <taxon>Bacillati</taxon>
        <taxon>Bacillota</taxon>
        <taxon>Bacilli</taxon>
        <taxon>Lactobacillales</taxon>
        <taxon>Enterococcaceae</taxon>
        <taxon>Enterococcus</taxon>
    </lineage>
</organism>
<name>A0A917N6N6_9ENTE</name>
<dbReference type="RefSeq" id="WP_188367841.1">
    <property type="nucleotide sequence ID" value="NZ_BMDT01000007.1"/>
</dbReference>
<dbReference type="SUPFAM" id="SSF55804">
    <property type="entry name" value="Phoshotransferase/anion transport protein"/>
    <property type="match status" value="1"/>
</dbReference>
<protein>
    <submittedName>
        <fullName evidence="8">Transcriptional regulator</fullName>
    </submittedName>
</protein>
<dbReference type="CDD" id="cd05568">
    <property type="entry name" value="PTS_IIB_bgl_like"/>
    <property type="match status" value="1"/>
</dbReference>
<dbReference type="Pfam" id="PF00359">
    <property type="entry name" value="PTS_EIIA_2"/>
    <property type="match status" value="1"/>
</dbReference>
<feature type="domain" description="PTS EIIA type-2" evidence="5">
    <location>
        <begin position="524"/>
        <end position="670"/>
    </location>
</feature>